<evidence type="ECO:0000313" key="3">
    <source>
        <dbReference type="Proteomes" id="UP000192758"/>
    </source>
</evidence>
<dbReference type="PROSITE" id="PS00028">
    <property type="entry name" value="ZINC_FINGER_C2H2_1"/>
    <property type="match status" value="1"/>
</dbReference>
<protein>
    <recommendedName>
        <fullName evidence="1">C2H2-type domain-containing protein</fullName>
    </recommendedName>
</protein>
<evidence type="ECO:0000259" key="1">
    <source>
        <dbReference type="PROSITE" id="PS00028"/>
    </source>
</evidence>
<keyword evidence="3" id="KW-1185">Reference proteome</keyword>
<name>A0A1W0E7Q4_9MICR</name>
<dbReference type="AlphaFoldDB" id="A0A1W0E7Q4"/>
<dbReference type="InterPro" id="IPR013087">
    <property type="entry name" value="Znf_C2H2_type"/>
</dbReference>
<dbReference type="EMBL" id="MNPJ01000012">
    <property type="protein sequence ID" value="OQS55261.1"/>
    <property type="molecule type" value="Genomic_DNA"/>
</dbReference>
<evidence type="ECO:0000313" key="2">
    <source>
        <dbReference type="EMBL" id="OQS55261.1"/>
    </source>
</evidence>
<comment type="caution">
    <text evidence="2">The sequence shown here is derived from an EMBL/GenBank/DDBJ whole genome shotgun (WGS) entry which is preliminary data.</text>
</comment>
<feature type="domain" description="C2H2-type" evidence="1">
    <location>
        <begin position="192"/>
        <end position="213"/>
    </location>
</feature>
<proteinExistence type="predicted"/>
<accession>A0A1W0E7Q4</accession>
<organism evidence="2 3">
    <name type="scientific">Ecytonucleospora hepatopenaei</name>
    <dbReference type="NCBI Taxonomy" id="646526"/>
    <lineage>
        <taxon>Eukaryota</taxon>
        <taxon>Fungi</taxon>
        <taxon>Fungi incertae sedis</taxon>
        <taxon>Microsporidia</taxon>
        <taxon>Enterocytozoonidae</taxon>
        <taxon>Ecytonucleospora</taxon>
    </lineage>
</organism>
<dbReference type="VEuPathDB" id="MicrosporidiaDB:EHP00_595"/>
<dbReference type="Proteomes" id="UP000192758">
    <property type="component" value="Unassembled WGS sequence"/>
</dbReference>
<dbReference type="OrthoDB" id="2196244at2759"/>
<reference evidence="2 3" key="1">
    <citation type="journal article" date="2017" name="Environ. Microbiol.">
        <title>Decay of the glycolytic pathway and adaptation to intranuclear parasitism within Enterocytozoonidae microsporidia.</title>
        <authorList>
            <person name="Wiredu Boakye D."/>
            <person name="Jaroenlak P."/>
            <person name="Prachumwat A."/>
            <person name="Williams T.A."/>
            <person name="Bateman K.S."/>
            <person name="Itsathitphaisarn O."/>
            <person name="Sritunyalucksana K."/>
            <person name="Paszkiewicz K.H."/>
            <person name="Moore K.A."/>
            <person name="Stentiford G.D."/>
            <person name="Williams B.A."/>
        </authorList>
    </citation>
    <scope>NUCLEOTIDE SEQUENCE [LARGE SCALE GENOMIC DNA]</scope>
    <source>
        <strain evidence="2 3">TH1</strain>
    </source>
</reference>
<sequence length="429" mass="51216">MGKWLVENQLGMNNILNLKNVHKCCKKHRFKCLERECCKVIIKSIISPYGKFLIRGYIVNENAMNPIDFSVSNSVYLYSCYSTLQLFLYTVNKEDKKVFFCETTVCGKWGEIELKARNLEFFGKSTFIEEGFEEIVVLVEVKNLKENIKTGYHYGTNIESSDFSCLPKNLHKEQTYTLLFLNEKYLVNDFKCIFCMRKFCCLQELNAHVNHQHLYFKSKIIEDNGIKYDEDHIDNRPNNNEIFYEKHLCIEAADTEILLSKEFVFYSKKYRGRNAQITNQLDKEAEFKYKKMEEISIKDKKYEIMWHKNYLIKVLLYKYDDKSQIEKEYDNNDYSDALTKHINMRFDNFLIKNDGSRDLMEYWNKLKIERYEMCEDKNDCISEILYLVLKQFGISKNTLRLMEILFTQGVLTSVHLIQVLNRYEMYGNE</sequence>
<gene>
    <name evidence="2" type="ORF">EHP00_595</name>
</gene>